<evidence type="ECO:0000313" key="2">
    <source>
        <dbReference type="Proteomes" id="UP000003843"/>
    </source>
</evidence>
<gene>
    <name evidence="1" type="ORF">NEILACOT_03011</name>
</gene>
<accession>D0W674</accession>
<proteinExistence type="predicted"/>
<evidence type="ECO:0000313" key="1">
    <source>
        <dbReference type="EMBL" id="EEZ76821.1"/>
    </source>
</evidence>
<dbReference type="Proteomes" id="UP000003843">
    <property type="component" value="Unassembled WGS sequence"/>
</dbReference>
<dbReference type="AlphaFoldDB" id="D0W674"/>
<sequence>MFLTPYCSRQPAACQINQNNSGKIWASANRKPGVRCDTIGWKIYR</sequence>
<organism evidence="1 2">
    <name type="scientific">Neisseria lactamica ATCC 23970</name>
    <dbReference type="NCBI Taxonomy" id="546265"/>
    <lineage>
        <taxon>Bacteria</taxon>
        <taxon>Pseudomonadati</taxon>
        <taxon>Pseudomonadota</taxon>
        <taxon>Betaproteobacteria</taxon>
        <taxon>Neisseriales</taxon>
        <taxon>Neisseriaceae</taxon>
        <taxon>Neisseria</taxon>
    </lineage>
</organism>
<dbReference type="EMBL" id="ACEQ02000001">
    <property type="protein sequence ID" value="EEZ76821.1"/>
    <property type="molecule type" value="Genomic_DNA"/>
</dbReference>
<name>D0W674_NEILA</name>
<comment type="caution">
    <text evidence="1">The sequence shown here is derived from an EMBL/GenBank/DDBJ whole genome shotgun (WGS) entry which is preliminary data.</text>
</comment>
<reference evidence="1 2" key="1">
    <citation type="submission" date="2009-10" db="EMBL/GenBank/DDBJ databases">
        <authorList>
            <person name="Weinstock G."/>
            <person name="Sodergren E."/>
            <person name="Clifton S."/>
            <person name="Fulton L."/>
            <person name="Fulton B."/>
            <person name="Courtney L."/>
            <person name="Fronick C."/>
            <person name="Harrison M."/>
            <person name="Strong C."/>
            <person name="Farmer C."/>
            <person name="Delahaunty K."/>
            <person name="Markovic C."/>
            <person name="Hall O."/>
            <person name="Minx P."/>
            <person name="Tomlinson C."/>
            <person name="Mitreva M."/>
            <person name="Nelson J."/>
            <person name="Hou S."/>
            <person name="Wollam A."/>
            <person name="Pepin K.H."/>
            <person name="Johnson M."/>
            <person name="Bhonagiri V."/>
            <person name="Nash W.E."/>
            <person name="Warren W."/>
            <person name="Chinwalla A."/>
            <person name="Mardis E.R."/>
            <person name="Wilson R.K."/>
        </authorList>
    </citation>
    <scope>NUCLEOTIDE SEQUENCE [LARGE SCALE GENOMIC DNA]</scope>
    <source>
        <strain evidence="1 2">ATCC 23970</strain>
    </source>
</reference>
<protein>
    <submittedName>
        <fullName evidence="1">Uncharacterized protein</fullName>
    </submittedName>
</protein>